<feature type="transmembrane region" description="Helical" evidence="2">
    <location>
        <begin position="12"/>
        <end position="32"/>
    </location>
</feature>
<dbReference type="AlphaFoldDB" id="A0A6S6SRJ1"/>
<dbReference type="EMBL" id="CACVAR010000171">
    <property type="protein sequence ID" value="CAA6808260.1"/>
    <property type="molecule type" value="Genomic_DNA"/>
</dbReference>
<sequence length="422" mass="49878">MQNIDINDVIGMASLFLFALTLLFPLWGGKFVKLIKYFFKKEAHSELLRTIPINDKNHILLKVQHKRDEVYRLLEEVAMDMNIVIRLYQSSIEEEAWVHCYIGNNENLYKSKASSLKIYIKFLPFHIYEVLIDLNLVTSNNIKEFKNIVFFDKDDIKEILKIMTSDDGKIKFNAQCSNSIRHINSLQKEYVKKTYHILNFFPFSIFYFIYRLMIVKTPLCKVTVGKPAYEPRVLVQLDSWQTVIMDMFSIKDELVKELTLKINSLNIKEENLKVKKEIIDYWGVNGKEEREQLVCIFNRSYVFIHVYPYGNDLYIGWTANLNYGVWEEYKVASGYTNGYIKNIGLYSIEAAWKEVNEYDVNDMSFLLEIVHSNISQILKRIMKEREIDQEIDFSIVRESRTDALKAEKPKEEKSKNKFKRLS</sequence>
<feature type="region of interest" description="Disordered" evidence="1">
    <location>
        <begin position="403"/>
        <end position="422"/>
    </location>
</feature>
<organism evidence="3">
    <name type="scientific">uncultured Sulfurovum sp</name>
    <dbReference type="NCBI Taxonomy" id="269237"/>
    <lineage>
        <taxon>Bacteria</taxon>
        <taxon>Pseudomonadati</taxon>
        <taxon>Campylobacterota</taxon>
        <taxon>Epsilonproteobacteria</taxon>
        <taxon>Campylobacterales</taxon>
        <taxon>Sulfurovaceae</taxon>
        <taxon>Sulfurovum</taxon>
        <taxon>environmental samples</taxon>
    </lineage>
</organism>
<proteinExistence type="predicted"/>
<evidence type="ECO:0000313" key="3">
    <source>
        <dbReference type="EMBL" id="CAA6808260.1"/>
    </source>
</evidence>
<evidence type="ECO:0000256" key="2">
    <source>
        <dbReference type="SAM" id="Phobius"/>
    </source>
</evidence>
<evidence type="ECO:0000256" key="1">
    <source>
        <dbReference type="SAM" id="MobiDB-lite"/>
    </source>
</evidence>
<name>A0A6S6SRJ1_9BACT</name>
<keyword evidence="2" id="KW-0472">Membrane</keyword>
<protein>
    <submittedName>
        <fullName evidence="3">Uncharacterized protein</fullName>
    </submittedName>
</protein>
<gene>
    <name evidence="3" type="ORF">HELGO_WM38554</name>
</gene>
<keyword evidence="2" id="KW-0812">Transmembrane</keyword>
<feature type="transmembrane region" description="Helical" evidence="2">
    <location>
        <begin position="195"/>
        <end position="213"/>
    </location>
</feature>
<reference evidence="3" key="1">
    <citation type="submission" date="2020-01" db="EMBL/GenBank/DDBJ databases">
        <authorList>
            <person name="Meier V. D."/>
            <person name="Meier V D."/>
        </authorList>
    </citation>
    <scope>NUCLEOTIDE SEQUENCE</scope>
    <source>
        <strain evidence="3">HLG_WM_MAG_03</strain>
    </source>
</reference>
<feature type="compositionally biased region" description="Basic and acidic residues" evidence="1">
    <location>
        <begin position="403"/>
        <end position="415"/>
    </location>
</feature>
<keyword evidence="2" id="KW-1133">Transmembrane helix</keyword>
<accession>A0A6S6SRJ1</accession>